<feature type="transmembrane region" description="Helical" evidence="1">
    <location>
        <begin position="234"/>
        <end position="253"/>
    </location>
</feature>
<dbReference type="AlphaFoldDB" id="A0A162SQD4"/>
<comment type="caution">
    <text evidence="3">The sequence shown here is derived from an EMBL/GenBank/DDBJ whole genome shotgun (WGS) entry which is preliminary data.</text>
</comment>
<keyword evidence="1" id="KW-0472">Membrane</keyword>
<dbReference type="PATRIC" id="fig|1121326.3.peg.3530"/>
<dbReference type="Proteomes" id="UP000076603">
    <property type="component" value="Unassembled WGS sequence"/>
</dbReference>
<dbReference type="EMBL" id="LWAE01000003">
    <property type="protein sequence ID" value="KZL91731.1"/>
    <property type="molecule type" value="Genomic_DNA"/>
</dbReference>
<dbReference type="InterPro" id="IPR025874">
    <property type="entry name" value="DZR"/>
</dbReference>
<reference evidence="3 4" key="1">
    <citation type="submission" date="2016-04" db="EMBL/GenBank/DDBJ databases">
        <title>Genome sequence of Clostridium magnum DSM 2767.</title>
        <authorList>
            <person name="Poehlein A."/>
            <person name="Uhlig R."/>
            <person name="Fischer R."/>
            <person name="Bahl H."/>
            <person name="Daniel R."/>
        </authorList>
    </citation>
    <scope>NUCLEOTIDE SEQUENCE [LARGE SCALE GENOMIC DNA]</scope>
    <source>
        <strain evidence="3 4">DSM 2767</strain>
    </source>
</reference>
<dbReference type="RefSeq" id="WP_066624894.1">
    <property type="nucleotide sequence ID" value="NZ_FQXL01000043.1"/>
</dbReference>
<sequence>MKKLEEFINRLNFKAATKIYLIVSAVLLILCIAAITYVTRDKINMAIDYEKLSHTFEKQGLSDNVNLQLKKLNSDSKDVINTIALDKENNIVFKVNNNLVGSNTKLLLTSYESNRSYLQDNINKSVLYRIVKDENILLNKDYIQNNEKLKNDIDEEFYYESGLSSKNIYLINYIANRNTQNKIFIIRTVTPIPYAERLLELTGTLLSLIFMIYWIGLALWVYKDANSKTTNPALWGGLVLLTNLAGLIIYFMYKQSNIICYKCGVIQNRENVFCSHCGTKINEQCSHCDNIVNKGENYCSKCGEKL</sequence>
<keyword evidence="4" id="KW-1185">Reference proteome</keyword>
<keyword evidence="1" id="KW-0812">Transmembrane</keyword>
<name>A0A162SQD4_9CLOT</name>
<evidence type="ECO:0000259" key="2">
    <source>
        <dbReference type="Pfam" id="PF12773"/>
    </source>
</evidence>
<accession>A0A162SQD4</accession>
<feature type="transmembrane region" description="Helical" evidence="1">
    <location>
        <begin position="19"/>
        <end position="38"/>
    </location>
</feature>
<evidence type="ECO:0000313" key="4">
    <source>
        <dbReference type="Proteomes" id="UP000076603"/>
    </source>
</evidence>
<protein>
    <submittedName>
        <fullName evidence="3">Double zinc ribbon</fullName>
    </submittedName>
</protein>
<evidence type="ECO:0000256" key="1">
    <source>
        <dbReference type="SAM" id="Phobius"/>
    </source>
</evidence>
<dbReference type="Pfam" id="PF12773">
    <property type="entry name" value="DZR"/>
    <property type="match status" value="1"/>
</dbReference>
<evidence type="ECO:0000313" key="3">
    <source>
        <dbReference type="EMBL" id="KZL91731.1"/>
    </source>
</evidence>
<organism evidence="3 4">
    <name type="scientific">Clostridium magnum DSM 2767</name>
    <dbReference type="NCBI Taxonomy" id="1121326"/>
    <lineage>
        <taxon>Bacteria</taxon>
        <taxon>Bacillati</taxon>
        <taxon>Bacillota</taxon>
        <taxon>Clostridia</taxon>
        <taxon>Eubacteriales</taxon>
        <taxon>Clostridiaceae</taxon>
        <taxon>Clostridium</taxon>
    </lineage>
</organism>
<feature type="domain" description="DZANK-type" evidence="2">
    <location>
        <begin position="260"/>
        <end position="303"/>
    </location>
</feature>
<keyword evidence="1" id="KW-1133">Transmembrane helix</keyword>
<feature type="transmembrane region" description="Helical" evidence="1">
    <location>
        <begin position="201"/>
        <end position="222"/>
    </location>
</feature>
<dbReference type="OrthoDB" id="1907985at2"/>
<proteinExistence type="predicted"/>
<dbReference type="STRING" id="1121326.CLMAG_34900"/>
<gene>
    <name evidence="3" type="ORF">CLMAG_34900</name>
</gene>